<dbReference type="EMBL" id="JAMQBK010000008">
    <property type="protein sequence ID" value="MCM2369331.1"/>
    <property type="molecule type" value="Genomic_DNA"/>
</dbReference>
<dbReference type="Proteomes" id="UP001202961">
    <property type="component" value="Unassembled WGS sequence"/>
</dbReference>
<evidence type="ECO:0000313" key="2">
    <source>
        <dbReference type="Proteomes" id="UP001202961"/>
    </source>
</evidence>
<reference evidence="1 2" key="1">
    <citation type="journal article" date="2022" name="Syst. Appl. Microbiol.">
        <title>Rhodopirellula aestuarii sp. nov., a novel member of the genus Rhodopirellula isolated from brackish sediments collected in the Tagus River estuary, Portugal.</title>
        <authorList>
            <person name="Vitorino I.R."/>
            <person name="Klimek D."/>
            <person name="Calusinska M."/>
            <person name="Lobo-da-Cunha A."/>
            <person name="Vasconcelos V."/>
            <person name="Lage O.M."/>
        </authorList>
    </citation>
    <scope>NUCLEOTIDE SEQUENCE [LARGE SCALE GENOMIC DNA]</scope>
    <source>
        <strain evidence="1 2">ICT_H3.1</strain>
    </source>
</reference>
<gene>
    <name evidence="1" type="ORF">NB063_01720</name>
</gene>
<evidence type="ECO:0000313" key="1">
    <source>
        <dbReference type="EMBL" id="MCM2369331.1"/>
    </source>
</evidence>
<dbReference type="RefSeq" id="WP_250927005.1">
    <property type="nucleotide sequence ID" value="NZ_JAMQBK010000008.1"/>
</dbReference>
<accession>A0ABT0TXL0</accession>
<protein>
    <submittedName>
        <fullName evidence="1">Uncharacterized protein</fullName>
    </submittedName>
</protein>
<name>A0ABT0TXL0_9BACT</name>
<organism evidence="1 2">
    <name type="scientific">Aporhodopirellula aestuarii</name>
    <dbReference type="NCBI Taxonomy" id="2950107"/>
    <lineage>
        <taxon>Bacteria</taxon>
        <taxon>Pseudomonadati</taxon>
        <taxon>Planctomycetota</taxon>
        <taxon>Planctomycetia</taxon>
        <taxon>Pirellulales</taxon>
        <taxon>Pirellulaceae</taxon>
        <taxon>Aporhodopirellula</taxon>
    </lineage>
</organism>
<proteinExistence type="predicted"/>
<sequence length="204" mass="22806">MIREASGLPTSSEPVLDGIVSVCNEMQSSIYHATTQRVHHDQSGPMRWRESCDRRIAVARDVLQFRIILEFDREAEQSDSIQITLNRTLGSNLVFDRLVSTFINGKSAQPTNHSLNRTLDLHFHRVPAESIIAVTYQTRVSFNAETQRVLVGDTNVDWSWVSQSRSRRNRAAATAPHAPTKMVRAPRGVAFPVAPLHKPAAVLA</sequence>
<comment type="caution">
    <text evidence="1">The sequence shown here is derived from an EMBL/GenBank/DDBJ whole genome shotgun (WGS) entry which is preliminary data.</text>
</comment>
<keyword evidence="2" id="KW-1185">Reference proteome</keyword>